<dbReference type="EMBL" id="RQHU01000005">
    <property type="protein sequence ID" value="TGN15243.1"/>
    <property type="molecule type" value="Genomic_DNA"/>
</dbReference>
<dbReference type="Proteomes" id="UP000297649">
    <property type="component" value="Unassembled WGS sequence"/>
</dbReference>
<dbReference type="PROSITE" id="PS51257">
    <property type="entry name" value="PROKAR_LIPOPROTEIN"/>
    <property type="match status" value="1"/>
</dbReference>
<evidence type="ECO:0000256" key="2">
    <source>
        <dbReference type="SAM" id="SignalP"/>
    </source>
</evidence>
<evidence type="ECO:0000256" key="1">
    <source>
        <dbReference type="SAM" id="MobiDB-lite"/>
    </source>
</evidence>
<feature type="compositionally biased region" description="Polar residues" evidence="1">
    <location>
        <begin position="158"/>
        <end position="171"/>
    </location>
</feature>
<evidence type="ECO:0000313" key="4">
    <source>
        <dbReference type="Proteomes" id="UP000297649"/>
    </source>
</evidence>
<keyword evidence="2" id="KW-0732">Signal</keyword>
<gene>
    <name evidence="3" type="ORF">EHR08_02775</name>
</gene>
<proteinExistence type="predicted"/>
<comment type="caution">
    <text evidence="3">The sequence shown here is derived from an EMBL/GenBank/DDBJ whole genome shotgun (WGS) entry which is preliminary data.</text>
</comment>
<evidence type="ECO:0008006" key="5">
    <source>
        <dbReference type="Google" id="ProtNLM"/>
    </source>
</evidence>
<name>A0A6H3NV43_9LEPT</name>
<accession>A0A6H3NV43</accession>
<feature type="signal peptide" evidence="2">
    <location>
        <begin position="1"/>
        <end position="17"/>
    </location>
</feature>
<feature type="chain" id="PRO_5026249181" description="Lipoprotein" evidence="2">
    <location>
        <begin position="18"/>
        <end position="171"/>
    </location>
</feature>
<evidence type="ECO:0000313" key="3">
    <source>
        <dbReference type="EMBL" id="TGN15243.1"/>
    </source>
</evidence>
<protein>
    <recommendedName>
        <fullName evidence="5">Lipoprotein</fullName>
    </recommendedName>
</protein>
<keyword evidence="4" id="KW-1185">Reference proteome</keyword>
<organism evidence="3 4">
    <name type="scientific">Leptospira bandrabouensis</name>
    <dbReference type="NCBI Taxonomy" id="2484903"/>
    <lineage>
        <taxon>Bacteria</taxon>
        <taxon>Pseudomonadati</taxon>
        <taxon>Spirochaetota</taxon>
        <taxon>Spirochaetia</taxon>
        <taxon>Leptospirales</taxon>
        <taxon>Leptospiraceae</taxon>
        <taxon>Leptospira</taxon>
    </lineage>
</organism>
<sequence length="171" mass="18357">MKRKVMVFFLLTGIVFGASSCTKKSKKDSNAELLASILSQGTAIDSACQRFISSEANCVAAPDSSAAVCSGLISKVKGAILPQELNTDAVAILYFDCFTKINLTYNITKGCNKNSFNSNSDYRKVQRTGSSQAEITFRENVNKCGSLENEVPPADSGLSETNTILSSDPFQ</sequence>
<dbReference type="RefSeq" id="WP_135744934.1">
    <property type="nucleotide sequence ID" value="NZ_JAIZBI010000001.1"/>
</dbReference>
<feature type="region of interest" description="Disordered" evidence="1">
    <location>
        <begin position="151"/>
        <end position="171"/>
    </location>
</feature>
<dbReference type="AlphaFoldDB" id="A0A6H3NV43"/>
<reference evidence="3" key="1">
    <citation type="journal article" date="2019" name="PLoS Negl. Trop. Dis.">
        <title>Revisiting the worldwide diversity of Leptospira species in the environment.</title>
        <authorList>
            <person name="Vincent A.T."/>
            <person name="Schiettekatte O."/>
            <person name="Bourhy P."/>
            <person name="Veyrier F.J."/>
            <person name="Picardeau M."/>
        </authorList>
    </citation>
    <scope>NUCLEOTIDE SEQUENCE [LARGE SCALE GENOMIC DNA]</scope>
    <source>
        <strain evidence="3">201601109</strain>
    </source>
</reference>
<dbReference type="OrthoDB" id="327165at2"/>